<evidence type="ECO:0000259" key="1">
    <source>
        <dbReference type="Pfam" id="PF26008"/>
    </source>
</evidence>
<dbReference type="RefSeq" id="WP_238478279.1">
    <property type="nucleotide sequence ID" value="NZ_CP064786.1"/>
</dbReference>
<dbReference type="GeneID" id="70686446"/>
<evidence type="ECO:0000313" key="3">
    <source>
        <dbReference type="Proteomes" id="UP000663586"/>
    </source>
</evidence>
<gene>
    <name evidence="2" type="ORF">AArcS_3067</name>
</gene>
<feature type="domain" description="DUF8001" evidence="1">
    <location>
        <begin position="1"/>
        <end position="77"/>
    </location>
</feature>
<evidence type="ECO:0000313" key="2">
    <source>
        <dbReference type="EMBL" id="QSG04254.1"/>
    </source>
</evidence>
<dbReference type="EMBL" id="CP064786">
    <property type="protein sequence ID" value="QSG04254.1"/>
    <property type="molecule type" value="Genomic_DNA"/>
</dbReference>
<name>A0A897MUS1_9EURY</name>
<dbReference type="AlphaFoldDB" id="A0A897MUS1"/>
<dbReference type="KEGG" id="hara:AArcS_3067"/>
<dbReference type="InterPro" id="IPR058314">
    <property type="entry name" value="DUF8001"/>
</dbReference>
<dbReference type="Pfam" id="PF26008">
    <property type="entry name" value="DUF8001"/>
    <property type="match status" value="1"/>
</dbReference>
<dbReference type="Proteomes" id="UP000663586">
    <property type="component" value="Chromosome"/>
</dbReference>
<proteinExistence type="predicted"/>
<organism evidence="2 3">
    <name type="scientific">Natranaeroarchaeum sulfidigenes</name>
    <dbReference type="NCBI Taxonomy" id="2784880"/>
    <lineage>
        <taxon>Archaea</taxon>
        <taxon>Methanobacteriati</taxon>
        <taxon>Methanobacteriota</taxon>
        <taxon>Stenosarchaea group</taxon>
        <taxon>Halobacteria</taxon>
        <taxon>Halobacteriales</taxon>
        <taxon>Natronoarchaeaceae</taxon>
        <taxon>Natranaeroarchaeum</taxon>
    </lineage>
</organism>
<protein>
    <recommendedName>
        <fullName evidence="1">DUF8001 domain-containing protein</fullName>
    </recommendedName>
</protein>
<reference evidence="2" key="1">
    <citation type="submission" date="2020-11" db="EMBL/GenBank/DDBJ databases">
        <title>Carbohydrate-dependent, anaerobic sulfur respiration: A novel catabolism in halophilic archaea.</title>
        <authorList>
            <person name="Sorokin D.Y."/>
            <person name="Messina E."/>
            <person name="Smedile F."/>
            <person name="La Cono V."/>
            <person name="Hallsworth J.E."/>
            <person name="Yakimov M.M."/>
        </authorList>
    </citation>
    <scope>NUCLEOTIDE SEQUENCE</scope>
    <source>
        <strain evidence="2">AArc-S</strain>
    </source>
</reference>
<accession>A0A897MUS1</accession>
<keyword evidence="3" id="KW-1185">Reference proteome</keyword>
<sequence length="78" mass="8762">MTEPLRVVSGELGVDELVATLNEGRRVIVETELLGSTHNVTLRFDGGTYYCDTPTTLHKHDDEAEMRECIQQFGYSSE</sequence>